<dbReference type="AlphaFoldDB" id="A0AAD7B880"/>
<reference evidence="1" key="1">
    <citation type="submission" date="2023-03" db="EMBL/GenBank/DDBJ databases">
        <title>Massive genome expansion in bonnet fungi (Mycena s.s.) driven by repeated elements and novel gene families across ecological guilds.</title>
        <authorList>
            <consortium name="Lawrence Berkeley National Laboratory"/>
            <person name="Harder C.B."/>
            <person name="Miyauchi S."/>
            <person name="Viragh M."/>
            <person name="Kuo A."/>
            <person name="Thoen E."/>
            <person name="Andreopoulos B."/>
            <person name="Lu D."/>
            <person name="Skrede I."/>
            <person name="Drula E."/>
            <person name="Henrissat B."/>
            <person name="Morin E."/>
            <person name="Kohler A."/>
            <person name="Barry K."/>
            <person name="LaButti K."/>
            <person name="Morin E."/>
            <person name="Salamov A."/>
            <person name="Lipzen A."/>
            <person name="Mereny Z."/>
            <person name="Hegedus B."/>
            <person name="Baldrian P."/>
            <person name="Stursova M."/>
            <person name="Weitz H."/>
            <person name="Taylor A."/>
            <person name="Grigoriev I.V."/>
            <person name="Nagy L.G."/>
            <person name="Martin F."/>
            <person name="Kauserud H."/>
        </authorList>
    </citation>
    <scope>NUCLEOTIDE SEQUENCE</scope>
    <source>
        <strain evidence="1">CBHHK067</strain>
    </source>
</reference>
<dbReference type="Proteomes" id="UP001221757">
    <property type="component" value="Unassembled WGS sequence"/>
</dbReference>
<evidence type="ECO:0000313" key="1">
    <source>
        <dbReference type="EMBL" id="KAJ7613582.1"/>
    </source>
</evidence>
<organism evidence="1 2">
    <name type="scientific">Mycena rosella</name>
    <name type="common">Pink bonnet</name>
    <name type="synonym">Agaricus rosellus</name>
    <dbReference type="NCBI Taxonomy" id="1033263"/>
    <lineage>
        <taxon>Eukaryota</taxon>
        <taxon>Fungi</taxon>
        <taxon>Dikarya</taxon>
        <taxon>Basidiomycota</taxon>
        <taxon>Agaricomycotina</taxon>
        <taxon>Agaricomycetes</taxon>
        <taxon>Agaricomycetidae</taxon>
        <taxon>Agaricales</taxon>
        <taxon>Marasmiineae</taxon>
        <taxon>Mycenaceae</taxon>
        <taxon>Mycena</taxon>
    </lineage>
</organism>
<accession>A0AAD7B880</accession>
<comment type="caution">
    <text evidence="1">The sequence shown here is derived from an EMBL/GenBank/DDBJ whole genome shotgun (WGS) entry which is preliminary data.</text>
</comment>
<evidence type="ECO:0000313" key="2">
    <source>
        <dbReference type="Proteomes" id="UP001221757"/>
    </source>
</evidence>
<gene>
    <name evidence="1" type="ORF">B0H17DRAFT_1153142</name>
</gene>
<keyword evidence="2" id="KW-1185">Reference proteome</keyword>
<name>A0AAD7B880_MYCRO</name>
<protein>
    <submittedName>
        <fullName evidence="1">Uncharacterized protein</fullName>
    </submittedName>
</protein>
<sequence>MSIEMIRSHNLITSHAVRFNEELLTVAQTVPIKKGCLFITDYPDAVLVAIAIPHETPAEIGYMLYGGRDAEYCTMTLSFQGIGSEYNMKVTYVPYNSVITVNWIHILAVTTIQRTPSDQCGHMICQGKAPNVAMWRGSESYRRNSVGKDERI</sequence>
<dbReference type="EMBL" id="JARKIE010000895">
    <property type="protein sequence ID" value="KAJ7613582.1"/>
    <property type="molecule type" value="Genomic_DNA"/>
</dbReference>
<proteinExistence type="predicted"/>